<dbReference type="InterPro" id="IPR001254">
    <property type="entry name" value="Trypsin_dom"/>
</dbReference>
<comment type="similarity">
    <text evidence="2">Belongs to the peptidase S1 family. CLIP subfamily.</text>
</comment>
<feature type="compositionally biased region" description="Polar residues" evidence="3">
    <location>
        <begin position="567"/>
        <end position="585"/>
    </location>
</feature>
<dbReference type="InterPro" id="IPR018114">
    <property type="entry name" value="TRYPSIN_HIS"/>
</dbReference>
<feature type="region of interest" description="Disordered" evidence="3">
    <location>
        <begin position="125"/>
        <end position="150"/>
    </location>
</feature>
<dbReference type="EMBL" id="SDOV01000002">
    <property type="protein sequence ID" value="KAH7644053.1"/>
    <property type="molecule type" value="Genomic_DNA"/>
</dbReference>
<dbReference type="InterPro" id="IPR001314">
    <property type="entry name" value="Peptidase_S1A"/>
</dbReference>
<name>A0A9D4P4X0_DERFA</name>
<keyword evidence="4" id="KW-0732">Signal</keyword>
<evidence type="ECO:0000256" key="3">
    <source>
        <dbReference type="SAM" id="MobiDB-lite"/>
    </source>
</evidence>
<comment type="caution">
    <text evidence="6">The sequence shown here is derived from an EMBL/GenBank/DDBJ whole genome shotgun (WGS) entry which is preliminary data.</text>
</comment>
<dbReference type="Proteomes" id="UP000828236">
    <property type="component" value="Unassembled WGS sequence"/>
</dbReference>
<keyword evidence="1" id="KW-1015">Disulfide bond</keyword>
<feature type="region of interest" description="Disordered" evidence="3">
    <location>
        <begin position="552"/>
        <end position="596"/>
    </location>
</feature>
<feature type="chain" id="PRO_5039445694" evidence="4">
    <location>
        <begin position="26"/>
        <end position="862"/>
    </location>
</feature>
<accession>A0A9D4P4X0</accession>
<evidence type="ECO:0000313" key="6">
    <source>
        <dbReference type="EMBL" id="KAH7644053.1"/>
    </source>
</evidence>
<evidence type="ECO:0000256" key="4">
    <source>
        <dbReference type="SAM" id="SignalP"/>
    </source>
</evidence>
<proteinExistence type="inferred from homology"/>
<feature type="domain" description="Peptidase S1" evidence="5">
    <location>
        <begin position="619"/>
        <end position="859"/>
    </location>
</feature>
<dbReference type="Gene3D" id="2.40.10.10">
    <property type="entry name" value="Trypsin-like serine proteases"/>
    <property type="match status" value="3"/>
</dbReference>
<dbReference type="InterPro" id="IPR009003">
    <property type="entry name" value="Peptidase_S1_PA"/>
</dbReference>
<dbReference type="Pfam" id="PF18398">
    <property type="entry name" value="CLIP_SPH_mas"/>
    <property type="match status" value="3"/>
</dbReference>
<reference evidence="6" key="1">
    <citation type="submission" date="2020-06" db="EMBL/GenBank/DDBJ databases">
        <authorList>
            <person name="Ji K."/>
            <person name="Li J."/>
        </authorList>
    </citation>
    <scope>NUCLEOTIDE SEQUENCE</scope>
    <source>
        <strain evidence="6">JKM2019</strain>
        <tissue evidence="6">Whole body</tissue>
    </source>
</reference>
<dbReference type="PANTHER" id="PTHR24258:SF140">
    <property type="entry name" value="BCDNA.GH08420-RELATED"/>
    <property type="match status" value="1"/>
</dbReference>
<reference evidence="6" key="2">
    <citation type="journal article" date="2021" name="World Allergy Organ. J.">
        <title>Chromosome-level assembly of Dermatophagoides farinae genome and transcriptome reveals two novel allergens Der f 37 and Der f 39.</title>
        <authorList>
            <person name="Chen J."/>
            <person name="Cai Z."/>
            <person name="Fan D."/>
            <person name="Hu J."/>
            <person name="Hou Y."/>
            <person name="He Y."/>
            <person name="Zhang Z."/>
            <person name="Zhao Z."/>
            <person name="Gao P."/>
            <person name="Hu W."/>
            <person name="Sun J."/>
            <person name="Li J."/>
            <person name="Ji K."/>
        </authorList>
    </citation>
    <scope>NUCLEOTIDE SEQUENCE</scope>
    <source>
        <strain evidence="6">JKM2019</strain>
    </source>
</reference>
<dbReference type="InterPro" id="IPR040479">
    <property type="entry name" value="CLIP_SPH_mas"/>
</dbReference>
<organism evidence="6">
    <name type="scientific">Dermatophagoides farinae</name>
    <name type="common">American house dust mite</name>
    <dbReference type="NCBI Taxonomy" id="6954"/>
    <lineage>
        <taxon>Eukaryota</taxon>
        <taxon>Metazoa</taxon>
        <taxon>Ecdysozoa</taxon>
        <taxon>Arthropoda</taxon>
        <taxon>Chelicerata</taxon>
        <taxon>Arachnida</taxon>
        <taxon>Acari</taxon>
        <taxon>Acariformes</taxon>
        <taxon>Sarcoptiformes</taxon>
        <taxon>Astigmata</taxon>
        <taxon>Psoroptidia</taxon>
        <taxon>Analgoidea</taxon>
        <taxon>Pyroglyphidae</taxon>
        <taxon>Dermatophagoidinae</taxon>
        <taxon>Dermatophagoides</taxon>
    </lineage>
</organism>
<evidence type="ECO:0000256" key="1">
    <source>
        <dbReference type="ARBA" id="ARBA00023157"/>
    </source>
</evidence>
<dbReference type="FunFam" id="2.40.10.10:FF:000002">
    <property type="entry name" value="Transmembrane protease serine"/>
    <property type="match status" value="1"/>
</dbReference>
<protein>
    <submittedName>
        <fullName evidence="6">Limulus clotting factor c-like</fullName>
    </submittedName>
</protein>
<dbReference type="PRINTS" id="PR00722">
    <property type="entry name" value="CHYMOTRYPSIN"/>
</dbReference>
<dbReference type="CDD" id="cd00190">
    <property type="entry name" value="Tryp_SPc"/>
    <property type="match status" value="1"/>
</dbReference>
<dbReference type="PROSITE" id="PS50240">
    <property type="entry name" value="TRYPSIN_DOM"/>
    <property type="match status" value="1"/>
</dbReference>
<gene>
    <name evidence="6" type="ORF">HUG17_6415</name>
</gene>
<dbReference type="PROSITE" id="PS00134">
    <property type="entry name" value="TRYPSIN_HIS"/>
    <property type="match status" value="1"/>
</dbReference>
<dbReference type="Pfam" id="PF00089">
    <property type="entry name" value="Trypsin"/>
    <property type="match status" value="1"/>
</dbReference>
<dbReference type="SMART" id="SM00020">
    <property type="entry name" value="Tryp_SPc"/>
    <property type="match status" value="1"/>
</dbReference>
<feature type="compositionally biased region" description="Low complexity" evidence="3">
    <location>
        <begin position="127"/>
        <end position="150"/>
    </location>
</feature>
<feature type="signal peptide" evidence="4">
    <location>
        <begin position="1"/>
        <end position="25"/>
    </location>
</feature>
<dbReference type="AlphaFoldDB" id="A0A9D4P4X0"/>
<evidence type="ECO:0000259" key="5">
    <source>
        <dbReference type="PROSITE" id="PS50240"/>
    </source>
</evidence>
<dbReference type="InterPro" id="IPR043504">
    <property type="entry name" value="Peptidase_S1_PA_chymotrypsin"/>
</dbReference>
<dbReference type="GO" id="GO:0006508">
    <property type="term" value="P:proteolysis"/>
    <property type="evidence" value="ECO:0007669"/>
    <property type="project" value="InterPro"/>
</dbReference>
<sequence length="862" mass="95058">MLLFKFKSSSFALFLLLLCLHQSFNQNHNVHCTEISNVDENHHQQQQQQLDTERSPSNETGYFSDLWNTLTTVNKTSSCPGECVHAITSIFCDNVIEDNVSCGGHLSRCCVSNSQYYQIFGHLPTQSSSSSSSENSDIFESNISTEQSQPTTTETFSVISNNHHLTTTTTLAPMTTINHQEPSLFYTNTDYQQQQQQQQQNSSIKTNPCPVQCTSMHASNAFCLRPLYDAYCPNSNNDEECCLEIESPSTLDTMTKNFIKLIQQTVAMNQTKNIGAEFQQHSVSSSTPYTITTTTTTTTTQSSLPQCDGTCVVPLFHMLCDEIDHNQYCAHGYCCVNRDEIISTTTTMPTISPCDGTCLPVILSGMCTKPSELVLKTLDCGTGTICCARGKIDQSFQSIIPGLSGSNNNYPNHHQISIQQQPPRVQLPLIPVRKNNHPPSPLSSSSSSTILMETGNNKVHFRPPTNIPDNSGYVPTNDDNIMQSSSSSINEQHNFICPGKCINSMFKFTCLGGYSINKHFKCSTKGQICCASNVDIEKLEIFLHNTKMVQQQVPPLPQPPQQQQQQMSQASKPNPTLTSQILQPSNDNNNNNKPPVAGIVSIAAPIMKPPIITHSPVPIQSSNNENMLDLPPLQQQQQQHQNNHHIDSYPGEWCWQIALVNQQNKYICGGVLIGKQWALTAAHCVTNYLRKNEAIFIRAGEYDLTHIALMKLLSPIELNPNTCLVCLPTWNTNRSSSSLSRDKQCTVTGYGFQHESGPIALRIREALIPIVDDQQCIMKINSVTEKQFILPASSFCAGGHGGNDACQGDGGSGLVCHTIDGYYELTGLVSWGFGCGRNGVPGVYVKILAFIGWINQIVSTNA</sequence>
<dbReference type="PANTHER" id="PTHR24258">
    <property type="entry name" value="SERINE PROTEASE-RELATED"/>
    <property type="match status" value="1"/>
</dbReference>
<dbReference type="GO" id="GO:0004252">
    <property type="term" value="F:serine-type endopeptidase activity"/>
    <property type="evidence" value="ECO:0007669"/>
    <property type="project" value="InterPro"/>
</dbReference>
<evidence type="ECO:0000256" key="2">
    <source>
        <dbReference type="ARBA" id="ARBA00024195"/>
    </source>
</evidence>
<dbReference type="SUPFAM" id="SSF50494">
    <property type="entry name" value="Trypsin-like serine proteases"/>
    <property type="match status" value="1"/>
</dbReference>